<proteinExistence type="predicted"/>
<sequence length="132" mass="14797">MQRALQRLPVGRLLVGAHEPLHLADHLLVDDEYALYLHSVVQHEKRREREAAEAASLEGAAEEPEYLRALLGRLAVTLLPLDETYGLLELHVTEFSALLIVAQNLAEIEADFSCEQKGPQKEAFFQGEINDL</sequence>
<dbReference type="Proteomes" id="UP001470230">
    <property type="component" value="Unassembled WGS sequence"/>
</dbReference>
<dbReference type="EMBL" id="JAPFFF010000408">
    <property type="protein sequence ID" value="KAK8834441.1"/>
    <property type="molecule type" value="Genomic_DNA"/>
</dbReference>
<name>A0ABR2GL68_9EUKA</name>
<comment type="caution">
    <text evidence="1">The sequence shown here is derived from an EMBL/GenBank/DDBJ whole genome shotgun (WGS) entry which is preliminary data.</text>
</comment>
<reference evidence="1 3" key="1">
    <citation type="submission" date="2024-04" db="EMBL/GenBank/DDBJ databases">
        <title>Tritrichomonas musculus Genome.</title>
        <authorList>
            <person name="Alves-Ferreira E."/>
            <person name="Grigg M."/>
            <person name="Lorenzi H."/>
            <person name="Galac M."/>
        </authorList>
    </citation>
    <scope>NUCLEOTIDE SEQUENCE [LARGE SCALE GENOMIC DNA]</scope>
    <source>
        <strain evidence="1 3">EAF2021</strain>
    </source>
</reference>
<organism evidence="1 3">
    <name type="scientific">Tritrichomonas musculus</name>
    <dbReference type="NCBI Taxonomy" id="1915356"/>
    <lineage>
        <taxon>Eukaryota</taxon>
        <taxon>Metamonada</taxon>
        <taxon>Parabasalia</taxon>
        <taxon>Tritrichomonadida</taxon>
        <taxon>Tritrichomonadidae</taxon>
        <taxon>Tritrichomonas</taxon>
    </lineage>
</organism>
<gene>
    <name evidence="1" type="ORF">M9Y10_030602</name>
    <name evidence="2" type="ORF">M9Y10_031473</name>
</gene>
<evidence type="ECO:0000313" key="2">
    <source>
        <dbReference type="EMBL" id="KAK8839768.1"/>
    </source>
</evidence>
<keyword evidence="3" id="KW-1185">Reference proteome</keyword>
<protein>
    <submittedName>
        <fullName evidence="1">Uncharacterized protein</fullName>
    </submittedName>
</protein>
<evidence type="ECO:0000313" key="1">
    <source>
        <dbReference type="EMBL" id="KAK8834441.1"/>
    </source>
</evidence>
<dbReference type="EMBL" id="JAPFFF010000050">
    <property type="protein sequence ID" value="KAK8839768.1"/>
    <property type="molecule type" value="Genomic_DNA"/>
</dbReference>
<accession>A0ABR2GL68</accession>
<evidence type="ECO:0000313" key="3">
    <source>
        <dbReference type="Proteomes" id="UP001470230"/>
    </source>
</evidence>